<name>A0A9P6CU22_9AGAR</name>
<dbReference type="AlphaFoldDB" id="A0A9P6CU22"/>
<feature type="non-terminal residue" evidence="1">
    <location>
        <position position="1"/>
    </location>
</feature>
<dbReference type="EMBL" id="MU155508">
    <property type="protein sequence ID" value="KAF9472689.1"/>
    <property type="molecule type" value="Genomic_DNA"/>
</dbReference>
<gene>
    <name evidence="1" type="ORF">BDN70DRAFT_818277</name>
</gene>
<proteinExistence type="predicted"/>
<organism evidence="1 2">
    <name type="scientific">Pholiota conissans</name>
    <dbReference type="NCBI Taxonomy" id="109636"/>
    <lineage>
        <taxon>Eukaryota</taxon>
        <taxon>Fungi</taxon>
        <taxon>Dikarya</taxon>
        <taxon>Basidiomycota</taxon>
        <taxon>Agaricomycotina</taxon>
        <taxon>Agaricomycetes</taxon>
        <taxon>Agaricomycetidae</taxon>
        <taxon>Agaricales</taxon>
        <taxon>Agaricineae</taxon>
        <taxon>Strophariaceae</taxon>
        <taxon>Pholiota</taxon>
    </lineage>
</organism>
<reference evidence="1" key="1">
    <citation type="submission" date="2020-11" db="EMBL/GenBank/DDBJ databases">
        <authorList>
            <consortium name="DOE Joint Genome Institute"/>
            <person name="Ahrendt S."/>
            <person name="Riley R."/>
            <person name="Andreopoulos W."/>
            <person name="Labutti K."/>
            <person name="Pangilinan J."/>
            <person name="Ruiz-Duenas F.J."/>
            <person name="Barrasa J.M."/>
            <person name="Sanchez-Garcia M."/>
            <person name="Camarero S."/>
            <person name="Miyauchi S."/>
            <person name="Serrano A."/>
            <person name="Linde D."/>
            <person name="Babiker R."/>
            <person name="Drula E."/>
            <person name="Ayuso-Fernandez I."/>
            <person name="Pacheco R."/>
            <person name="Padilla G."/>
            <person name="Ferreira P."/>
            <person name="Barriuso J."/>
            <person name="Kellner H."/>
            <person name="Castanera R."/>
            <person name="Alfaro M."/>
            <person name="Ramirez L."/>
            <person name="Pisabarro A.G."/>
            <person name="Kuo A."/>
            <person name="Tritt A."/>
            <person name="Lipzen A."/>
            <person name="He G."/>
            <person name="Yan M."/>
            <person name="Ng V."/>
            <person name="Cullen D."/>
            <person name="Martin F."/>
            <person name="Rosso M.-N."/>
            <person name="Henrissat B."/>
            <person name="Hibbett D."/>
            <person name="Martinez A.T."/>
            <person name="Grigoriev I.V."/>
        </authorList>
    </citation>
    <scope>NUCLEOTIDE SEQUENCE</scope>
    <source>
        <strain evidence="1">CIRM-BRFM 674</strain>
    </source>
</reference>
<keyword evidence="2" id="KW-1185">Reference proteome</keyword>
<accession>A0A9P6CU22</accession>
<sequence>YLQLFINDHQNDLTEWLPHTEFALNNCINASTGFSLFYINYRKHPTCLLQLSCKPISQVLCTAAFAIQMQALKDETSAALQLAAENIKRAYDKNCSKQTFAVGDCVLLNASHIIVSCPSKKLDNR</sequence>
<dbReference type="Proteomes" id="UP000807469">
    <property type="component" value="Unassembled WGS sequence"/>
</dbReference>
<evidence type="ECO:0000313" key="2">
    <source>
        <dbReference type="Proteomes" id="UP000807469"/>
    </source>
</evidence>
<dbReference type="OrthoDB" id="2273864at2759"/>
<evidence type="ECO:0000313" key="1">
    <source>
        <dbReference type="EMBL" id="KAF9472689.1"/>
    </source>
</evidence>
<protein>
    <submittedName>
        <fullName evidence="1">Uncharacterized protein</fullName>
    </submittedName>
</protein>
<comment type="caution">
    <text evidence="1">The sequence shown here is derived from an EMBL/GenBank/DDBJ whole genome shotgun (WGS) entry which is preliminary data.</text>
</comment>